<dbReference type="SMART" id="SM01323">
    <property type="entry name" value="YajC"/>
    <property type="match status" value="1"/>
</dbReference>
<sequence length="86" mass="10032">MKLEYIILIILAVGFYYTNILEFRKEKNRENFINDNLKISSKVITRSGILGYVTNINKNEVTIVTGEVEKPSYLIIEKSYIENILE</sequence>
<dbReference type="EMBL" id="JAIPME010000002">
    <property type="protein sequence ID" value="MBZ2387380.1"/>
    <property type="molecule type" value="Genomic_DNA"/>
</dbReference>
<accession>A0ABS7T0S5</accession>
<keyword evidence="1" id="KW-1133">Transmembrane helix</keyword>
<proteinExistence type="predicted"/>
<evidence type="ECO:0000313" key="2">
    <source>
        <dbReference type="EMBL" id="MBZ2387380.1"/>
    </source>
</evidence>
<keyword evidence="1" id="KW-0812">Transmembrane</keyword>
<keyword evidence="1" id="KW-0472">Membrane</keyword>
<protein>
    <submittedName>
        <fullName evidence="2">Preprotein translocase subunit YajC</fullName>
    </submittedName>
</protein>
<dbReference type="RefSeq" id="WP_223420324.1">
    <property type="nucleotide sequence ID" value="NZ_JAIPME010000002.1"/>
</dbReference>
<dbReference type="Proteomes" id="UP000734271">
    <property type="component" value="Unassembled WGS sequence"/>
</dbReference>
<gene>
    <name evidence="2" type="ORF">K8P03_08805</name>
</gene>
<keyword evidence="3" id="KW-1185">Reference proteome</keyword>
<evidence type="ECO:0000313" key="3">
    <source>
        <dbReference type="Proteomes" id="UP000734271"/>
    </source>
</evidence>
<reference evidence="2 3" key="1">
    <citation type="submission" date="2021-08" db="EMBL/GenBank/DDBJ databases">
        <title>FDA dAtabase for Regulatory Grade micrObial Sequences (FDA-ARGOS): Supporting development and validation of Infectious Disease Dx tests.</title>
        <authorList>
            <person name="Sproer C."/>
            <person name="Gronow S."/>
            <person name="Severitt S."/>
            <person name="Schroder I."/>
            <person name="Tallon L."/>
            <person name="Sadzewicz L."/>
            <person name="Zhao X."/>
            <person name="Boylan J."/>
            <person name="Ott S."/>
            <person name="Bowen H."/>
            <person name="Vavikolanu K."/>
            <person name="Hazen T."/>
            <person name="Aluvathingal J."/>
            <person name="Nadendla S."/>
            <person name="Lowell S."/>
            <person name="Myers T."/>
            <person name="Yan Y."/>
            <person name="Sichtig H."/>
        </authorList>
    </citation>
    <scope>NUCLEOTIDE SEQUENCE [LARGE SCALE GENOMIC DNA]</scope>
    <source>
        <strain evidence="2 3">FDAARGOS_1460</strain>
    </source>
</reference>
<evidence type="ECO:0000256" key="1">
    <source>
        <dbReference type="SAM" id="Phobius"/>
    </source>
</evidence>
<dbReference type="InterPro" id="IPR003849">
    <property type="entry name" value="Preprotein_translocase_YajC"/>
</dbReference>
<comment type="caution">
    <text evidence="2">The sequence shown here is derived from an EMBL/GenBank/DDBJ whole genome shotgun (WGS) entry which is preliminary data.</text>
</comment>
<feature type="transmembrane region" description="Helical" evidence="1">
    <location>
        <begin position="6"/>
        <end position="23"/>
    </location>
</feature>
<name>A0ABS7T0S5_9FIRM</name>
<dbReference type="Pfam" id="PF02699">
    <property type="entry name" value="YajC"/>
    <property type="match status" value="1"/>
</dbReference>
<organism evidence="2 3">
    <name type="scientific">Anaerococcus murdochii</name>
    <dbReference type="NCBI Taxonomy" id="411577"/>
    <lineage>
        <taxon>Bacteria</taxon>
        <taxon>Bacillati</taxon>
        <taxon>Bacillota</taxon>
        <taxon>Tissierellia</taxon>
        <taxon>Tissierellales</taxon>
        <taxon>Peptoniphilaceae</taxon>
        <taxon>Anaerococcus</taxon>
    </lineage>
</organism>